<evidence type="ECO:0000313" key="4">
    <source>
        <dbReference type="Proteomes" id="UP000886595"/>
    </source>
</evidence>
<dbReference type="Pfam" id="PF12937">
    <property type="entry name" value="F-box-like"/>
    <property type="match status" value="1"/>
</dbReference>
<name>A0A8X8ATT8_BRACI</name>
<accession>A0A8X8ATT8</accession>
<feature type="region of interest" description="Disordered" evidence="1">
    <location>
        <begin position="430"/>
        <end position="449"/>
    </location>
</feature>
<dbReference type="AlphaFoldDB" id="A0A8X8ATT8"/>
<feature type="compositionally biased region" description="Basic and acidic residues" evidence="1">
    <location>
        <begin position="565"/>
        <end position="576"/>
    </location>
</feature>
<feature type="region of interest" description="Disordered" evidence="1">
    <location>
        <begin position="530"/>
        <end position="551"/>
    </location>
</feature>
<dbReference type="PANTHER" id="PTHR38926">
    <property type="entry name" value="F-BOX DOMAIN CONTAINING PROTEIN, EXPRESSED"/>
    <property type="match status" value="1"/>
</dbReference>
<feature type="domain" description="F-box" evidence="2">
    <location>
        <begin position="18"/>
        <end position="59"/>
    </location>
</feature>
<comment type="caution">
    <text evidence="3">The sequence shown here is derived from an EMBL/GenBank/DDBJ whole genome shotgun (WGS) entry which is preliminary data.</text>
</comment>
<proteinExistence type="predicted"/>
<sequence length="716" mass="79233">MEEGYESRRGSRWEELDNDILVRIFQKFSIFELTSGLAHVCSGWRAACCDPILWKTLDLSHMRSSFIKIPLEPYVYVERRSDEALTRILKLSMNLSGGNTRTLVFHFNLFLSDDQLTYTAERCPGLRRVVLPAWNRIKKTGICKAIRIWKDLESLTMPSIANPPYLLTEIAKNCKGFKELKIMGPFEIFFANTLITYLPNLKTLSLRCSAIKREALIKILDGLPDLEVLNISHSYLVEYSVWQPQQKVIVRELDKTILDKASRLKRFLTCMEHQTCVMCQRTENDEGIVRWYKYEEGEWKVDEASFVTKSYEAFVVPRLRAEVELCEVFPTPVWNSGCRKMVVHFGFLKAHRNHLLDSQCPACGRRPANSCLRVPRQPGSRIGCHGARLVPGARPPADGAGRQAGAAGAGAARLCRAPVGAGRQAARGFGAAGARSVPPAPSQPTVPEGRWRQLTRPLRPGRVPLALKPFAASCAAGARSVSAARPARCPAVRWRQVPVRLCCRRPLPVAPGQLKAPLRPPAPVGAAGASLGPAVVGARPPAVRPDCNQTRRADPNKLRWIEPTRQTDEGRTDRSTTRRCQAKAAPRGPVGTTGARSSSLRIGTPVRHGCLPRWPANSFPEAAGAVPPGSVEVWPGRSRRIWCRWPGRAACRSVSLAPVARYGRRPPAPPPVRCLARLTRRAPGWYYAIWPAHIAVPPAPGWYAASFSLAPPGYAA</sequence>
<dbReference type="Proteomes" id="UP000886595">
    <property type="component" value="Unassembled WGS sequence"/>
</dbReference>
<dbReference type="InterPro" id="IPR032675">
    <property type="entry name" value="LRR_dom_sf"/>
</dbReference>
<dbReference type="InterPro" id="IPR001810">
    <property type="entry name" value="F-box_dom"/>
</dbReference>
<evidence type="ECO:0000259" key="2">
    <source>
        <dbReference type="Pfam" id="PF12937"/>
    </source>
</evidence>
<dbReference type="InterPro" id="IPR036047">
    <property type="entry name" value="F-box-like_dom_sf"/>
</dbReference>
<dbReference type="SUPFAM" id="SSF81383">
    <property type="entry name" value="F-box domain"/>
    <property type="match status" value="1"/>
</dbReference>
<evidence type="ECO:0000256" key="1">
    <source>
        <dbReference type="SAM" id="MobiDB-lite"/>
    </source>
</evidence>
<reference evidence="3 4" key="1">
    <citation type="submission" date="2020-02" db="EMBL/GenBank/DDBJ databases">
        <authorList>
            <person name="Ma Q."/>
            <person name="Huang Y."/>
            <person name="Song X."/>
            <person name="Pei D."/>
        </authorList>
    </citation>
    <scope>NUCLEOTIDE SEQUENCE [LARGE SCALE GENOMIC DNA]</scope>
    <source>
        <strain evidence="3">Sxm20200214</strain>
        <tissue evidence="3">Leaf</tissue>
    </source>
</reference>
<evidence type="ECO:0000313" key="3">
    <source>
        <dbReference type="EMBL" id="KAG2311422.1"/>
    </source>
</evidence>
<dbReference type="SUPFAM" id="SSF52047">
    <property type="entry name" value="RNI-like"/>
    <property type="match status" value="1"/>
</dbReference>
<protein>
    <recommendedName>
        <fullName evidence="2">F-box domain-containing protein</fullName>
    </recommendedName>
</protein>
<feature type="region of interest" description="Disordered" evidence="1">
    <location>
        <begin position="565"/>
        <end position="602"/>
    </location>
</feature>
<gene>
    <name evidence="3" type="ORF">Bca52824_022979</name>
</gene>
<dbReference type="PANTHER" id="PTHR38926:SF13">
    <property type="entry name" value="F-BOX DOMAIN CONTAINING PROTEIN, EXPRESSED"/>
    <property type="match status" value="1"/>
</dbReference>
<organism evidence="3 4">
    <name type="scientific">Brassica carinata</name>
    <name type="common">Ethiopian mustard</name>
    <name type="synonym">Abyssinian cabbage</name>
    <dbReference type="NCBI Taxonomy" id="52824"/>
    <lineage>
        <taxon>Eukaryota</taxon>
        <taxon>Viridiplantae</taxon>
        <taxon>Streptophyta</taxon>
        <taxon>Embryophyta</taxon>
        <taxon>Tracheophyta</taxon>
        <taxon>Spermatophyta</taxon>
        <taxon>Magnoliopsida</taxon>
        <taxon>eudicotyledons</taxon>
        <taxon>Gunneridae</taxon>
        <taxon>Pentapetalae</taxon>
        <taxon>rosids</taxon>
        <taxon>malvids</taxon>
        <taxon>Brassicales</taxon>
        <taxon>Brassicaceae</taxon>
        <taxon>Brassiceae</taxon>
        <taxon>Brassica</taxon>
    </lineage>
</organism>
<dbReference type="Gene3D" id="1.20.1280.50">
    <property type="match status" value="1"/>
</dbReference>
<keyword evidence="4" id="KW-1185">Reference proteome</keyword>
<dbReference type="EMBL" id="JAAMPC010000005">
    <property type="protein sequence ID" value="KAG2311422.1"/>
    <property type="molecule type" value="Genomic_DNA"/>
</dbReference>
<dbReference type="OrthoDB" id="722566at2759"/>
<dbReference type="Gene3D" id="3.80.10.10">
    <property type="entry name" value="Ribonuclease Inhibitor"/>
    <property type="match status" value="1"/>
</dbReference>